<accession>A0A3P8BVR1</accession>
<dbReference type="Proteomes" id="UP000267606">
    <property type="component" value="Unassembled WGS sequence"/>
</dbReference>
<feature type="compositionally biased region" description="Acidic residues" evidence="1">
    <location>
        <begin position="47"/>
        <end position="56"/>
    </location>
</feature>
<evidence type="ECO:0000313" key="2">
    <source>
        <dbReference type="EMBL" id="VDO76795.1"/>
    </source>
</evidence>
<protein>
    <submittedName>
        <fullName evidence="2">Uncharacterized protein</fullName>
    </submittedName>
</protein>
<reference evidence="2 3" key="1">
    <citation type="submission" date="2018-11" db="EMBL/GenBank/DDBJ databases">
        <authorList>
            <consortium name="Pathogen Informatics"/>
        </authorList>
    </citation>
    <scope>NUCLEOTIDE SEQUENCE [LARGE SCALE GENOMIC DNA]</scope>
</reference>
<feature type="compositionally biased region" description="Polar residues" evidence="1">
    <location>
        <begin position="36"/>
        <end position="45"/>
    </location>
</feature>
<gene>
    <name evidence="2" type="ORF">OFLC_LOCUS11482</name>
</gene>
<dbReference type="EMBL" id="UZAJ01016623">
    <property type="protein sequence ID" value="VDO76795.1"/>
    <property type="molecule type" value="Genomic_DNA"/>
</dbReference>
<evidence type="ECO:0000313" key="3">
    <source>
        <dbReference type="Proteomes" id="UP000267606"/>
    </source>
</evidence>
<proteinExistence type="predicted"/>
<keyword evidence="3" id="KW-1185">Reference proteome</keyword>
<sequence>MNFHFILFDNIIIIGETDSVGRGARSFGGDSIDLLQPNSGSTTDSYAGEDPDLTAN</sequence>
<organism evidence="2 3">
    <name type="scientific">Onchocerca flexuosa</name>
    <dbReference type="NCBI Taxonomy" id="387005"/>
    <lineage>
        <taxon>Eukaryota</taxon>
        <taxon>Metazoa</taxon>
        <taxon>Ecdysozoa</taxon>
        <taxon>Nematoda</taxon>
        <taxon>Chromadorea</taxon>
        <taxon>Rhabditida</taxon>
        <taxon>Spirurina</taxon>
        <taxon>Spiruromorpha</taxon>
        <taxon>Filarioidea</taxon>
        <taxon>Onchocercidae</taxon>
        <taxon>Onchocerca</taxon>
    </lineage>
</organism>
<name>A0A3P8BVR1_9BILA</name>
<dbReference type="AlphaFoldDB" id="A0A3P8BVR1"/>
<feature type="region of interest" description="Disordered" evidence="1">
    <location>
        <begin position="31"/>
        <end position="56"/>
    </location>
</feature>
<evidence type="ECO:0000256" key="1">
    <source>
        <dbReference type="SAM" id="MobiDB-lite"/>
    </source>
</evidence>